<evidence type="ECO:0000256" key="5">
    <source>
        <dbReference type="ARBA" id="ARBA00023125"/>
    </source>
</evidence>
<evidence type="ECO:0000259" key="11">
    <source>
        <dbReference type="PROSITE" id="PS50884"/>
    </source>
</evidence>
<evidence type="ECO:0000256" key="1">
    <source>
        <dbReference type="ARBA" id="ARBA00022723"/>
    </source>
</evidence>
<dbReference type="Pfam" id="PF02701">
    <property type="entry name" value="Zn_ribbon_Dof"/>
    <property type="match status" value="1"/>
</dbReference>
<evidence type="ECO:0000256" key="2">
    <source>
        <dbReference type="ARBA" id="ARBA00022771"/>
    </source>
</evidence>
<feature type="compositionally biased region" description="Pro residues" evidence="10">
    <location>
        <begin position="8"/>
        <end position="21"/>
    </location>
</feature>
<dbReference type="PANTHER" id="PTHR31992:SF313">
    <property type="entry name" value="DOF ZINC FINGER PROTEIN DOF5.7"/>
    <property type="match status" value="1"/>
</dbReference>
<feature type="domain" description="Dof-type" evidence="11">
    <location>
        <begin position="26"/>
        <end position="80"/>
    </location>
</feature>
<dbReference type="PROSITE" id="PS01361">
    <property type="entry name" value="ZF_DOF_1"/>
    <property type="match status" value="1"/>
</dbReference>
<dbReference type="GO" id="GO:0003700">
    <property type="term" value="F:DNA-binding transcription factor activity"/>
    <property type="evidence" value="ECO:0007669"/>
    <property type="project" value="UniProtKB-UniRule"/>
</dbReference>
<proteinExistence type="predicted"/>
<reference evidence="12" key="1">
    <citation type="journal article" date="2023" name="Nat. Commun.">
        <title>Diploid and tetraploid genomes of Acorus and the evolution of monocots.</title>
        <authorList>
            <person name="Ma L."/>
            <person name="Liu K.W."/>
            <person name="Li Z."/>
            <person name="Hsiao Y.Y."/>
            <person name="Qi Y."/>
            <person name="Fu T."/>
            <person name="Tang G.D."/>
            <person name="Zhang D."/>
            <person name="Sun W.H."/>
            <person name="Liu D.K."/>
            <person name="Li Y."/>
            <person name="Chen G.Z."/>
            <person name="Liu X.D."/>
            <person name="Liao X.Y."/>
            <person name="Jiang Y.T."/>
            <person name="Yu X."/>
            <person name="Hao Y."/>
            <person name="Huang J."/>
            <person name="Zhao X.W."/>
            <person name="Ke S."/>
            <person name="Chen Y.Y."/>
            <person name="Wu W.L."/>
            <person name="Hsu J.L."/>
            <person name="Lin Y.F."/>
            <person name="Huang M.D."/>
            <person name="Li C.Y."/>
            <person name="Huang L."/>
            <person name="Wang Z.W."/>
            <person name="Zhao X."/>
            <person name="Zhong W.Y."/>
            <person name="Peng D.H."/>
            <person name="Ahmad S."/>
            <person name="Lan S."/>
            <person name="Zhang J.S."/>
            <person name="Tsai W.C."/>
            <person name="Van de Peer Y."/>
            <person name="Liu Z.J."/>
        </authorList>
    </citation>
    <scope>NUCLEOTIDE SEQUENCE</scope>
    <source>
        <strain evidence="12">CP</strain>
    </source>
</reference>
<keyword evidence="4 9" id="KW-0805">Transcription regulation</keyword>
<name>A0AAV9FBL6_ACOCL</name>
<feature type="region of interest" description="Disordered" evidence="10">
    <location>
        <begin position="1"/>
        <end position="21"/>
    </location>
</feature>
<keyword evidence="1 9" id="KW-0479">Metal-binding</keyword>
<keyword evidence="5 8" id="KW-0238">DNA-binding</keyword>
<gene>
    <name evidence="12" type="primary">DOF5.7</name>
    <name evidence="12" type="ORF">QJS10_CPA02g00154</name>
</gene>
<evidence type="ECO:0000256" key="3">
    <source>
        <dbReference type="ARBA" id="ARBA00022833"/>
    </source>
</evidence>
<feature type="region of interest" description="Disordered" evidence="10">
    <location>
        <begin position="70"/>
        <end position="93"/>
    </location>
</feature>
<dbReference type="GO" id="GO:0003677">
    <property type="term" value="F:DNA binding"/>
    <property type="evidence" value="ECO:0007669"/>
    <property type="project" value="UniProtKB-UniRule"/>
</dbReference>
<keyword evidence="2 8" id="KW-0863">Zinc-finger</keyword>
<dbReference type="GO" id="GO:0005634">
    <property type="term" value="C:nucleus"/>
    <property type="evidence" value="ECO:0007669"/>
    <property type="project" value="UniProtKB-SubCell"/>
</dbReference>
<keyword evidence="13" id="KW-1185">Reference proteome</keyword>
<dbReference type="PROSITE" id="PS50884">
    <property type="entry name" value="ZF_DOF_2"/>
    <property type="match status" value="1"/>
</dbReference>
<dbReference type="InterPro" id="IPR003851">
    <property type="entry name" value="Znf_Dof"/>
</dbReference>
<keyword evidence="7 8" id="KW-0539">Nucleus</keyword>
<evidence type="ECO:0000313" key="13">
    <source>
        <dbReference type="Proteomes" id="UP001180020"/>
    </source>
</evidence>
<comment type="caution">
    <text evidence="12">The sequence shown here is derived from an EMBL/GenBank/DDBJ whole genome shotgun (WGS) entry which is preliminary data.</text>
</comment>
<protein>
    <recommendedName>
        <fullName evidence="9">Dof zinc finger protein</fullName>
    </recommendedName>
</protein>
<sequence>MLNQEVTGPPPPPPLHPPPPPDHPPLKCPRCDSPNTKFCYYNNYSLSQPRHFCKTCRRYWTKGGALRNVPVGGGCRKNKKSKQPTSSSPSSLSMDFPRGLLNHFMSSGSAEAPPVGVNEELQYWKVQQQMAAAERVRGEWVFEGGTCYGGIVNGGGGFNNNNNSSNNNSYNNSNSWGSIQSWSDLHHFTSLP</sequence>
<dbReference type="InterPro" id="IPR045174">
    <property type="entry name" value="Dof"/>
</dbReference>
<accession>A0AAV9FBL6</accession>
<evidence type="ECO:0000256" key="8">
    <source>
        <dbReference type="PROSITE-ProRule" id="PRU00071"/>
    </source>
</evidence>
<dbReference type="PANTHER" id="PTHR31992">
    <property type="entry name" value="DOF ZINC FINGER PROTEIN DOF1.4-RELATED"/>
    <property type="match status" value="1"/>
</dbReference>
<dbReference type="Proteomes" id="UP001180020">
    <property type="component" value="Unassembled WGS sequence"/>
</dbReference>
<comment type="function">
    <text evidence="9">Transcription factor that binds specifically to a 5'-AA[AG]G-3' consensus core sequence.</text>
</comment>
<evidence type="ECO:0000256" key="10">
    <source>
        <dbReference type="SAM" id="MobiDB-lite"/>
    </source>
</evidence>
<feature type="compositionally biased region" description="Low complexity" evidence="10">
    <location>
        <begin position="83"/>
        <end position="93"/>
    </location>
</feature>
<keyword evidence="6 9" id="KW-0804">Transcription</keyword>
<evidence type="ECO:0000256" key="4">
    <source>
        <dbReference type="ARBA" id="ARBA00023015"/>
    </source>
</evidence>
<keyword evidence="3 9" id="KW-0862">Zinc</keyword>
<evidence type="ECO:0000256" key="7">
    <source>
        <dbReference type="ARBA" id="ARBA00023242"/>
    </source>
</evidence>
<organism evidence="12 13">
    <name type="scientific">Acorus calamus</name>
    <name type="common">Sweet flag</name>
    <dbReference type="NCBI Taxonomy" id="4465"/>
    <lineage>
        <taxon>Eukaryota</taxon>
        <taxon>Viridiplantae</taxon>
        <taxon>Streptophyta</taxon>
        <taxon>Embryophyta</taxon>
        <taxon>Tracheophyta</taxon>
        <taxon>Spermatophyta</taxon>
        <taxon>Magnoliopsida</taxon>
        <taxon>Liliopsida</taxon>
        <taxon>Acoraceae</taxon>
        <taxon>Acorus</taxon>
    </lineage>
</organism>
<dbReference type="GO" id="GO:0008270">
    <property type="term" value="F:zinc ion binding"/>
    <property type="evidence" value="ECO:0007669"/>
    <property type="project" value="UniProtKB-KW"/>
</dbReference>
<evidence type="ECO:0000313" key="12">
    <source>
        <dbReference type="EMBL" id="KAK1323261.1"/>
    </source>
</evidence>
<dbReference type="AlphaFoldDB" id="A0AAV9FBL6"/>
<dbReference type="EMBL" id="JAUJYO010000002">
    <property type="protein sequence ID" value="KAK1323261.1"/>
    <property type="molecule type" value="Genomic_DNA"/>
</dbReference>
<evidence type="ECO:0000256" key="6">
    <source>
        <dbReference type="ARBA" id="ARBA00023163"/>
    </source>
</evidence>
<evidence type="ECO:0000256" key="9">
    <source>
        <dbReference type="RuleBase" id="RU369094"/>
    </source>
</evidence>
<reference evidence="12" key="2">
    <citation type="submission" date="2023-06" db="EMBL/GenBank/DDBJ databases">
        <authorList>
            <person name="Ma L."/>
            <person name="Liu K.-W."/>
            <person name="Li Z."/>
            <person name="Hsiao Y.-Y."/>
            <person name="Qi Y."/>
            <person name="Fu T."/>
            <person name="Tang G."/>
            <person name="Zhang D."/>
            <person name="Sun W.-H."/>
            <person name="Liu D.-K."/>
            <person name="Li Y."/>
            <person name="Chen G.-Z."/>
            <person name="Liu X.-D."/>
            <person name="Liao X.-Y."/>
            <person name="Jiang Y.-T."/>
            <person name="Yu X."/>
            <person name="Hao Y."/>
            <person name="Huang J."/>
            <person name="Zhao X.-W."/>
            <person name="Ke S."/>
            <person name="Chen Y.-Y."/>
            <person name="Wu W.-L."/>
            <person name="Hsu J.-L."/>
            <person name="Lin Y.-F."/>
            <person name="Huang M.-D."/>
            <person name="Li C.-Y."/>
            <person name="Huang L."/>
            <person name="Wang Z.-W."/>
            <person name="Zhao X."/>
            <person name="Zhong W.-Y."/>
            <person name="Peng D.-H."/>
            <person name="Ahmad S."/>
            <person name="Lan S."/>
            <person name="Zhang J.-S."/>
            <person name="Tsai W.-C."/>
            <person name="Van De Peer Y."/>
            <person name="Liu Z.-J."/>
        </authorList>
    </citation>
    <scope>NUCLEOTIDE SEQUENCE</scope>
    <source>
        <strain evidence="12">CP</strain>
        <tissue evidence="12">Leaves</tissue>
    </source>
</reference>
<comment type="subcellular location">
    <subcellularLocation>
        <location evidence="8 9">Nucleus</location>
    </subcellularLocation>
</comment>